<dbReference type="GO" id="GO:0005657">
    <property type="term" value="C:replication fork"/>
    <property type="evidence" value="ECO:0007669"/>
    <property type="project" value="TreeGrafter"/>
</dbReference>
<evidence type="ECO:0000256" key="4">
    <source>
        <dbReference type="ARBA" id="ARBA00022763"/>
    </source>
</evidence>
<dbReference type="Pfam" id="PF08423">
    <property type="entry name" value="Rad51"/>
    <property type="match status" value="1"/>
</dbReference>
<evidence type="ECO:0000256" key="2">
    <source>
        <dbReference type="ARBA" id="ARBA00007095"/>
    </source>
</evidence>
<dbReference type="InterPro" id="IPR027417">
    <property type="entry name" value="P-loop_NTPase"/>
</dbReference>
<protein>
    <recommendedName>
        <fullName evidence="10">RecA family profile 1 domain-containing protein</fullName>
    </recommendedName>
</protein>
<dbReference type="PANTHER" id="PTHR46456">
    <property type="entry name" value="DNA REPAIR PROTEIN RAD51 HOMOLOG 2"/>
    <property type="match status" value="1"/>
</dbReference>
<dbReference type="GO" id="GO:0005524">
    <property type="term" value="F:ATP binding"/>
    <property type="evidence" value="ECO:0007669"/>
    <property type="project" value="UniProtKB-KW"/>
</dbReference>
<dbReference type="InterPro" id="IPR016467">
    <property type="entry name" value="DNA_recomb/repair_RecA-like"/>
</dbReference>
<dbReference type="GO" id="GO:0003697">
    <property type="term" value="F:single-stranded DNA binding"/>
    <property type="evidence" value="ECO:0007669"/>
    <property type="project" value="TreeGrafter"/>
</dbReference>
<evidence type="ECO:0000256" key="6">
    <source>
        <dbReference type="ARBA" id="ARBA00023125"/>
    </source>
</evidence>
<dbReference type="Gene3D" id="3.40.50.300">
    <property type="entry name" value="P-loop containing nucleotide triphosphate hydrolases"/>
    <property type="match status" value="1"/>
</dbReference>
<dbReference type="GO" id="GO:0000724">
    <property type="term" value="P:double-strand break repair via homologous recombination"/>
    <property type="evidence" value="ECO:0007669"/>
    <property type="project" value="InterPro"/>
</dbReference>
<feature type="domain" description="RecA family profile 1" evidence="10">
    <location>
        <begin position="77"/>
        <end position="253"/>
    </location>
</feature>
<dbReference type="GO" id="GO:0140664">
    <property type="term" value="F:ATP-dependent DNA damage sensor activity"/>
    <property type="evidence" value="ECO:0007669"/>
    <property type="project" value="InterPro"/>
</dbReference>
<dbReference type="PANTHER" id="PTHR46456:SF1">
    <property type="entry name" value="DNA REPAIR PROTEIN RAD51 HOMOLOG 2"/>
    <property type="match status" value="1"/>
</dbReference>
<dbReference type="GO" id="GO:0003690">
    <property type="term" value="F:double-stranded DNA binding"/>
    <property type="evidence" value="ECO:0007669"/>
    <property type="project" value="TreeGrafter"/>
</dbReference>
<dbReference type="InterPro" id="IPR058766">
    <property type="entry name" value="HHH_XRCC3_RAD51B"/>
</dbReference>
<dbReference type="EMBL" id="JADXDR010000018">
    <property type="protein sequence ID" value="KAI7845396.1"/>
    <property type="molecule type" value="Genomic_DNA"/>
</dbReference>
<evidence type="ECO:0000313" key="11">
    <source>
        <dbReference type="EMBL" id="KAI7845396.1"/>
    </source>
</evidence>
<accession>A0AAD5DYI5</accession>
<name>A0AAD5DYI5_9CHLO</name>
<dbReference type="PROSITE" id="PS50162">
    <property type="entry name" value="RECA_2"/>
    <property type="match status" value="1"/>
</dbReference>
<evidence type="ECO:0000256" key="1">
    <source>
        <dbReference type="ARBA" id="ARBA00004123"/>
    </source>
</evidence>
<dbReference type="GO" id="GO:0033063">
    <property type="term" value="C:Rad51B-Rad51C-Rad51D-XRCC2 complex"/>
    <property type="evidence" value="ECO:0007669"/>
    <property type="project" value="InterPro"/>
</dbReference>
<dbReference type="SUPFAM" id="SSF52540">
    <property type="entry name" value="P-loop containing nucleoside triphosphate hydrolases"/>
    <property type="match status" value="1"/>
</dbReference>
<keyword evidence="5" id="KW-0067">ATP-binding</keyword>
<dbReference type="Proteomes" id="UP001205105">
    <property type="component" value="Unassembled WGS sequence"/>
</dbReference>
<evidence type="ECO:0000256" key="5">
    <source>
        <dbReference type="ARBA" id="ARBA00022840"/>
    </source>
</evidence>
<dbReference type="AlphaFoldDB" id="A0AAD5DYI5"/>
<dbReference type="InterPro" id="IPR013632">
    <property type="entry name" value="Rad51_C"/>
</dbReference>
<evidence type="ECO:0000256" key="9">
    <source>
        <dbReference type="ARBA" id="ARBA00023242"/>
    </source>
</evidence>
<dbReference type="PIRSF" id="PIRSF005856">
    <property type="entry name" value="Rad51"/>
    <property type="match status" value="1"/>
</dbReference>
<keyword evidence="9" id="KW-0539">Nucleus</keyword>
<sequence length="356" mass="37856">MATRQLSRIGLPPPLAQRLAERNVQTARDLLQRTLLELVELLDLPVSTVKRILAEVAAKVAPPPRTVADLLRAAATKPLHLRTGLGPLDAALLGGLPAGSVTELVGAAGLGKTQMCLQMCVLGCLERQAEGASVVYLDTEKKFSGRRMTQIARERFPDAFPGEEALAALAARVLVYNPRSSQDLLSVLGQSLEQAVIDHKVRLIILDSAACLARADFAPGSLPDRQRMLGQQASRLKYLAEAFQIPVLVTNQVTTRIGGDTGGGAGAQQGQLQAALGTMWAHAVNTRLVLMQTQGHRFLHVAKSPAAPSTIFAYRVTAAGLEDDPAVAPPRLAEGSVAHQAIANDQLYEQAAAFQA</sequence>
<evidence type="ECO:0000256" key="8">
    <source>
        <dbReference type="ARBA" id="ARBA00023204"/>
    </source>
</evidence>
<proteinExistence type="inferred from homology"/>
<dbReference type="GO" id="GO:0000400">
    <property type="term" value="F:four-way junction DNA binding"/>
    <property type="evidence" value="ECO:0007669"/>
    <property type="project" value="TreeGrafter"/>
</dbReference>
<keyword evidence="6" id="KW-0238">DNA-binding</keyword>
<comment type="similarity">
    <text evidence="2">Belongs to the RecA family. RAD51 subfamily.</text>
</comment>
<keyword evidence="3" id="KW-0547">Nucleotide-binding</keyword>
<evidence type="ECO:0000256" key="3">
    <source>
        <dbReference type="ARBA" id="ARBA00022741"/>
    </source>
</evidence>
<evidence type="ECO:0000256" key="7">
    <source>
        <dbReference type="ARBA" id="ARBA00023172"/>
    </source>
</evidence>
<keyword evidence="12" id="KW-1185">Reference proteome</keyword>
<keyword evidence="8" id="KW-0234">DNA repair</keyword>
<gene>
    <name evidence="11" type="ORF">COHA_001101</name>
</gene>
<dbReference type="InterPro" id="IPR020588">
    <property type="entry name" value="RecA_ATP-bd"/>
</dbReference>
<keyword evidence="7" id="KW-0233">DNA recombination</keyword>
<evidence type="ECO:0000259" key="10">
    <source>
        <dbReference type="PROSITE" id="PS50162"/>
    </source>
</evidence>
<dbReference type="Pfam" id="PF26169">
    <property type="entry name" value="HHH_XRCC3_RpoA"/>
    <property type="match status" value="1"/>
</dbReference>
<keyword evidence="4" id="KW-0227">DNA damage</keyword>
<organism evidence="11 12">
    <name type="scientific">Chlorella ohadii</name>
    <dbReference type="NCBI Taxonomy" id="2649997"/>
    <lineage>
        <taxon>Eukaryota</taxon>
        <taxon>Viridiplantae</taxon>
        <taxon>Chlorophyta</taxon>
        <taxon>core chlorophytes</taxon>
        <taxon>Trebouxiophyceae</taxon>
        <taxon>Chlorellales</taxon>
        <taxon>Chlorellaceae</taxon>
        <taxon>Chlorella clade</taxon>
        <taxon>Chlorella</taxon>
    </lineage>
</organism>
<comment type="subcellular location">
    <subcellularLocation>
        <location evidence="1">Nucleus</location>
    </subcellularLocation>
</comment>
<dbReference type="InterPro" id="IPR030548">
    <property type="entry name" value="RAD51B"/>
</dbReference>
<reference evidence="11" key="1">
    <citation type="submission" date="2020-11" db="EMBL/GenBank/DDBJ databases">
        <title>Chlorella ohadii genome sequencing and assembly.</title>
        <authorList>
            <person name="Murik O."/>
            <person name="Treves H."/>
            <person name="Kedem I."/>
            <person name="Shotland Y."/>
            <person name="Kaplan A."/>
        </authorList>
    </citation>
    <scope>NUCLEOTIDE SEQUENCE</scope>
    <source>
        <strain evidence="11">1</strain>
    </source>
</reference>
<comment type="caution">
    <text evidence="11">The sequence shown here is derived from an EMBL/GenBank/DDBJ whole genome shotgun (WGS) entry which is preliminary data.</text>
</comment>
<evidence type="ECO:0000313" key="12">
    <source>
        <dbReference type="Proteomes" id="UP001205105"/>
    </source>
</evidence>